<proteinExistence type="predicted"/>
<sequence>MSDRSSEASHVSRSPPDSPRSGRSRHAAGGWPGPDGVQRIAFLAGELRRAGDLHDHLLQARLHHDRTLDRMAAMRSMEHFRLDQDAEISRLRTEISRTPQIGGSQLQDQLRLQATEIENTNRRLSIAQREFSLVDDQRRELEHQLELAYEDVEDLRGQVSAFEHELDRARDDISSYQGSFESVRDALSRSEAEVLRSRADLDQLAQIRSDRDSAAAGAARLESNLQRATEELQQARSAPPVSDQAPSELTGARSAISNLTRTRDSSRADLETARQDLSSSQADLTVTRTSRHLWL</sequence>
<reference evidence="3" key="1">
    <citation type="submission" date="2021-02" db="EMBL/GenBank/DDBJ databases">
        <authorList>
            <person name="Palmer J.M."/>
        </authorList>
    </citation>
    <scope>NUCLEOTIDE SEQUENCE</scope>
    <source>
        <strain evidence="3">SCRP734</strain>
    </source>
</reference>
<dbReference type="Proteomes" id="UP000694044">
    <property type="component" value="Unassembled WGS sequence"/>
</dbReference>
<name>A0A8T1V6R6_9STRA</name>
<keyword evidence="4" id="KW-1185">Reference proteome</keyword>
<feature type="region of interest" description="Disordered" evidence="2">
    <location>
        <begin position="1"/>
        <end position="35"/>
    </location>
</feature>
<feature type="region of interest" description="Disordered" evidence="2">
    <location>
        <begin position="231"/>
        <end position="268"/>
    </location>
</feature>
<feature type="compositionally biased region" description="Low complexity" evidence="2">
    <location>
        <begin position="12"/>
        <end position="21"/>
    </location>
</feature>
<evidence type="ECO:0000313" key="3">
    <source>
        <dbReference type="EMBL" id="KAG7375768.1"/>
    </source>
</evidence>
<keyword evidence="1" id="KW-0175">Coiled coil</keyword>
<comment type="caution">
    <text evidence="3">The sequence shown here is derived from an EMBL/GenBank/DDBJ whole genome shotgun (WGS) entry which is preliminary data.</text>
</comment>
<accession>A0A8T1V6R6</accession>
<organism evidence="3 4">
    <name type="scientific">Phytophthora pseudosyringae</name>
    <dbReference type="NCBI Taxonomy" id="221518"/>
    <lineage>
        <taxon>Eukaryota</taxon>
        <taxon>Sar</taxon>
        <taxon>Stramenopiles</taxon>
        <taxon>Oomycota</taxon>
        <taxon>Peronosporomycetes</taxon>
        <taxon>Peronosporales</taxon>
        <taxon>Peronosporaceae</taxon>
        <taxon>Phytophthora</taxon>
    </lineage>
</organism>
<feature type="coiled-coil region" evidence="1">
    <location>
        <begin position="110"/>
        <end position="172"/>
    </location>
</feature>
<evidence type="ECO:0000256" key="1">
    <source>
        <dbReference type="SAM" id="Coils"/>
    </source>
</evidence>
<evidence type="ECO:0000313" key="4">
    <source>
        <dbReference type="Proteomes" id="UP000694044"/>
    </source>
</evidence>
<evidence type="ECO:0000256" key="2">
    <source>
        <dbReference type="SAM" id="MobiDB-lite"/>
    </source>
</evidence>
<protein>
    <submittedName>
        <fullName evidence="3">Uncharacterized protein</fullName>
    </submittedName>
</protein>
<gene>
    <name evidence="3" type="ORF">PHYPSEUDO_015299</name>
</gene>
<dbReference type="AlphaFoldDB" id="A0A8T1V6R6"/>
<dbReference type="EMBL" id="JAGDFM010000933">
    <property type="protein sequence ID" value="KAG7375768.1"/>
    <property type="molecule type" value="Genomic_DNA"/>
</dbReference>